<protein>
    <submittedName>
        <fullName evidence="1">Uncharacterized protein</fullName>
    </submittedName>
</protein>
<evidence type="ECO:0000313" key="2">
    <source>
        <dbReference type="Proteomes" id="UP001642360"/>
    </source>
</evidence>
<name>A0ABC8SGV9_9AQUA</name>
<dbReference type="Proteomes" id="UP001642360">
    <property type="component" value="Unassembled WGS sequence"/>
</dbReference>
<dbReference type="AlphaFoldDB" id="A0ABC8SGV9"/>
<keyword evidence="2" id="KW-1185">Reference proteome</keyword>
<comment type="caution">
    <text evidence="1">The sequence shown here is derived from an EMBL/GenBank/DDBJ whole genome shotgun (WGS) entry which is preliminary data.</text>
</comment>
<accession>A0ABC8SGV9</accession>
<reference evidence="1 2" key="1">
    <citation type="submission" date="2024-02" db="EMBL/GenBank/DDBJ databases">
        <authorList>
            <person name="Vignale AGUSTIN F."/>
            <person name="Sosa J E."/>
            <person name="Modenutti C."/>
        </authorList>
    </citation>
    <scope>NUCLEOTIDE SEQUENCE [LARGE SCALE GENOMIC DNA]</scope>
</reference>
<gene>
    <name evidence="1" type="ORF">ILEXP_LOCUS23705</name>
</gene>
<sequence>MNAGGKSRSGGVVDFDVKEAMDIGEVRIQTYEAAQATYAKNGVPQAMRTTGMATQELGVKESSSLGGSFVRETPMGSIGAENFSDLDLICGSHRGKVLRLRLGCMIEQRLHGRAPIDVFESEAPWAPLIGESAHCSGSTKGKALF</sequence>
<dbReference type="EMBL" id="CAUOFW020002680">
    <property type="protein sequence ID" value="CAK9155306.1"/>
    <property type="molecule type" value="Genomic_DNA"/>
</dbReference>
<proteinExistence type="predicted"/>
<evidence type="ECO:0000313" key="1">
    <source>
        <dbReference type="EMBL" id="CAK9155306.1"/>
    </source>
</evidence>
<organism evidence="1 2">
    <name type="scientific">Ilex paraguariensis</name>
    <name type="common">yerba mate</name>
    <dbReference type="NCBI Taxonomy" id="185542"/>
    <lineage>
        <taxon>Eukaryota</taxon>
        <taxon>Viridiplantae</taxon>
        <taxon>Streptophyta</taxon>
        <taxon>Embryophyta</taxon>
        <taxon>Tracheophyta</taxon>
        <taxon>Spermatophyta</taxon>
        <taxon>Magnoliopsida</taxon>
        <taxon>eudicotyledons</taxon>
        <taxon>Gunneridae</taxon>
        <taxon>Pentapetalae</taxon>
        <taxon>asterids</taxon>
        <taxon>campanulids</taxon>
        <taxon>Aquifoliales</taxon>
        <taxon>Aquifoliaceae</taxon>
        <taxon>Ilex</taxon>
    </lineage>
</organism>